<feature type="region of interest" description="Disordered" evidence="1">
    <location>
        <begin position="204"/>
        <end position="223"/>
    </location>
</feature>
<protein>
    <recommendedName>
        <fullName evidence="4">Hyaluronan/mRNA-binding protein domain-containing protein</fullName>
    </recommendedName>
</protein>
<feature type="region of interest" description="Disordered" evidence="1">
    <location>
        <begin position="249"/>
        <end position="479"/>
    </location>
</feature>
<feature type="region of interest" description="Disordered" evidence="1">
    <location>
        <begin position="1"/>
        <end position="159"/>
    </location>
</feature>
<keyword evidence="3" id="KW-1185">Reference proteome</keyword>
<organism evidence="2 3">
    <name type="scientific">Coniosporium apollinis</name>
    <dbReference type="NCBI Taxonomy" id="61459"/>
    <lineage>
        <taxon>Eukaryota</taxon>
        <taxon>Fungi</taxon>
        <taxon>Dikarya</taxon>
        <taxon>Ascomycota</taxon>
        <taxon>Pezizomycotina</taxon>
        <taxon>Dothideomycetes</taxon>
        <taxon>Dothideomycetes incertae sedis</taxon>
        <taxon>Coniosporium</taxon>
    </lineage>
</organism>
<evidence type="ECO:0008006" key="4">
    <source>
        <dbReference type="Google" id="ProtNLM"/>
    </source>
</evidence>
<feature type="compositionally biased region" description="Gly residues" evidence="1">
    <location>
        <begin position="320"/>
        <end position="333"/>
    </location>
</feature>
<feature type="compositionally biased region" description="Polar residues" evidence="1">
    <location>
        <begin position="66"/>
        <end position="75"/>
    </location>
</feature>
<proteinExistence type="predicted"/>
<feature type="compositionally biased region" description="Basic and acidic residues" evidence="1">
    <location>
        <begin position="305"/>
        <end position="316"/>
    </location>
</feature>
<feature type="compositionally biased region" description="Low complexity" evidence="1">
    <location>
        <begin position="436"/>
        <end position="446"/>
    </location>
</feature>
<evidence type="ECO:0000313" key="2">
    <source>
        <dbReference type="EMBL" id="KAJ9667391.1"/>
    </source>
</evidence>
<feature type="compositionally biased region" description="Low complexity" evidence="1">
    <location>
        <begin position="96"/>
        <end position="122"/>
    </location>
</feature>
<name>A0ABQ9P085_9PEZI</name>
<dbReference type="EMBL" id="JAPDRL010000013">
    <property type="protein sequence ID" value="KAJ9667391.1"/>
    <property type="molecule type" value="Genomic_DNA"/>
</dbReference>
<evidence type="ECO:0000313" key="3">
    <source>
        <dbReference type="Proteomes" id="UP001172684"/>
    </source>
</evidence>
<gene>
    <name evidence="2" type="ORF">H2201_002592</name>
</gene>
<comment type="caution">
    <text evidence="2">The sequence shown here is derived from an EMBL/GenBank/DDBJ whole genome shotgun (WGS) entry which is preliminary data.</text>
</comment>
<reference evidence="2" key="1">
    <citation type="submission" date="2022-10" db="EMBL/GenBank/DDBJ databases">
        <title>Culturing micro-colonial fungi from biological soil crusts in the Mojave desert and describing Neophaeococcomyces mojavensis, and introducing the new genera and species Taxawa tesnikishii.</title>
        <authorList>
            <person name="Kurbessoian T."/>
            <person name="Stajich J.E."/>
        </authorList>
    </citation>
    <scope>NUCLEOTIDE SEQUENCE</scope>
    <source>
        <strain evidence="2">TK_1</strain>
    </source>
</reference>
<sequence length="479" mass="50389">MNTSRWAPNAPAQASEPTTYAEPAPPESSSIPVPYDNAVDSYDDYGAQTRAEDDLFDDDFTPIPQPTIQRISGPSTPSPPRTNSAQRARGGRGQRRAQGPSRASPPAKSTSPPTHDTASPKSPTAPPAAPLTAPDEKPKPTTPAVRGDRTATGGLPRAKLSEAELAAKMAAISLKNASLTAAHERAEADLATFEKREKEASERAAQVARVEKMKRRAMEGEREANRMRKLKAVGGREWDLEKEEGFVGLGPERARGGRGRGGGYRDVEPPVGFAQAPPVHVREDDPIMRWDDGGLPFCGRGRGNFHTDKGRPERGRGRGGRGGGAGRGMGRGDGPALAQSKHAPQSPPTPAQFPDLPAPKAKAAPQEVKPATKLEFPIKPAKKQAADEKDGSKTPPGAKTPPEVKPSKGTQSPPKAAANQGVSEPTKSKGTKKDNAAASKTAAANKPPAPKKRESFGLTTPTAAGGEKKSWADQVEGAL</sequence>
<dbReference type="Proteomes" id="UP001172684">
    <property type="component" value="Unassembled WGS sequence"/>
</dbReference>
<accession>A0ABQ9P085</accession>
<feature type="compositionally biased region" description="Low complexity" evidence="1">
    <location>
        <begin position="14"/>
        <end position="30"/>
    </location>
</feature>
<feature type="compositionally biased region" description="Basic and acidic residues" evidence="1">
    <location>
        <begin position="280"/>
        <end position="292"/>
    </location>
</feature>
<evidence type="ECO:0000256" key="1">
    <source>
        <dbReference type="SAM" id="MobiDB-lite"/>
    </source>
</evidence>
<feature type="compositionally biased region" description="Low complexity" evidence="1">
    <location>
        <begin position="354"/>
        <end position="371"/>
    </location>
</feature>